<evidence type="ECO:0000256" key="4">
    <source>
        <dbReference type="ARBA" id="ARBA00022553"/>
    </source>
</evidence>
<dbReference type="Gene3D" id="3.40.50.1820">
    <property type="entry name" value="alpha/beta hydrolase"/>
    <property type="match status" value="1"/>
</dbReference>
<dbReference type="InterPro" id="IPR001242">
    <property type="entry name" value="Condensation_dom"/>
</dbReference>
<dbReference type="InterPro" id="IPR009081">
    <property type="entry name" value="PP-bd_ACP"/>
</dbReference>
<evidence type="ECO:0000313" key="8">
    <source>
        <dbReference type="Proteomes" id="UP001321520"/>
    </source>
</evidence>
<dbReference type="Pfam" id="PF00668">
    <property type="entry name" value="Condensation"/>
    <property type="match status" value="1"/>
</dbReference>
<dbReference type="Pfam" id="PF08242">
    <property type="entry name" value="Methyltransf_12"/>
    <property type="match status" value="1"/>
</dbReference>
<gene>
    <name evidence="7" type="ORF">M8T91_09070</name>
</gene>
<dbReference type="EMBL" id="CP098023">
    <property type="protein sequence ID" value="WKD51553.1"/>
    <property type="molecule type" value="Genomic_DNA"/>
</dbReference>
<organism evidence="7 8">
    <name type="scientific">Microbulbifer spongiae</name>
    <dbReference type="NCBI Taxonomy" id="2944933"/>
    <lineage>
        <taxon>Bacteria</taxon>
        <taxon>Pseudomonadati</taxon>
        <taxon>Pseudomonadota</taxon>
        <taxon>Gammaproteobacteria</taxon>
        <taxon>Cellvibrionales</taxon>
        <taxon>Microbulbiferaceae</taxon>
        <taxon>Microbulbifer</taxon>
    </lineage>
</organism>
<dbReference type="Proteomes" id="UP001321520">
    <property type="component" value="Chromosome"/>
</dbReference>
<dbReference type="InterPro" id="IPR041464">
    <property type="entry name" value="TubC_N"/>
</dbReference>
<dbReference type="InterPro" id="IPR020845">
    <property type="entry name" value="AMP-binding_CS"/>
</dbReference>
<dbReference type="CDD" id="cd02440">
    <property type="entry name" value="AdoMet_MTases"/>
    <property type="match status" value="1"/>
</dbReference>
<dbReference type="SUPFAM" id="SSF53335">
    <property type="entry name" value="S-adenosyl-L-methionine-dependent methyltransferases"/>
    <property type="match status" value="1"/>
</dbReference>
<dbReference type="PANTHER" id="PTHR45527">
    <property type="entry name" value="NONRIBOSOMAL PEPTIDE SYNTHETASE"/>
    <property type="match status" value="1"/>
</dbReference>
<dbReference type="PROSITE" id="PS00455">
    <property type="entry name" value="AMP_BINDING"/>
    <property type="match status" value="1"/>
</dbReference>
<accession>A0ABY9EEV4</accession>
<dbReference type="Gene3D" id="3.40.50.150">
    <property type="entry name" value="Vaccinia Virus protein VP39"/>
    <property type="match status" value="1"/>
</dbReference>
<dbReference type="Gene3D" id="1.10.1200.10">
    <property type="entry name" value="ACP-like"/>
    <property type="match status" value="1"/>
</dbReference>
<dbReference type="InterPro" id="IPR010071">
    <property type="entry name" value="AA_adenyl_dom"/>
</dbReference>
<dbReference type="Pfam" id="PF00550">
    <property type="entry name" value="PP-binding"/>
    <property type="match status" value="1"/>
</dbReference>
<reference evidence="7 8" key="1">
    <citation type="submission" date="2022-05" db="EMBL/GenBank/DDBJ databases">
        <title>Microbulbifer sp. nov., isolated from sponge.</title>
        <authorList>
            <person name="Gao L."/>
        </authorList>
    </citation>
    <scope>NUCLEOTIDE SEQUENCE [LARGE SCALE GENOMIC DNA]</scope>
    <source>
        <strain evidence="7 8">MI-G</strain>
    </source>
</reference>
<dbReference type="InterPro" id="IPR013217">
    <property type="entry name" value="Methyltransf_12"/>
</dbReference>
<proteinExistence type="predicted"/>
<dbReference type="InterPro" id="IPR029058">
    <property type="entry name" value="AB_hydrolase_fold"/>
</dbReference>
<feature type="domain" description="Carrier" evidence="6">
    <location>
        <begin position="1431"/>
        <end position="1512"/>
    </location>
</feature>
<comment type="cofactor">
    <cofactor evidence="1">
        <name>pantetheine 4'-phosphate</name>
        <dbReference type="ChEBI" id="CHEBI:47942"/>
    </cofactor>
</comment>
<evidence type="ECO:0000256" key="3">
    <source>
        <dbReference type="ARBA" id="ARBA00022450"/>
    </source>
</evidence>
<evidence type="ECO:0000259" key="6">
    <source>
        <dbReference type="PROSITE" id="PS50075"/>
    </source>
</evidence>
<sequence length="1861" mass="203598">MAAMELINELQGLGVELWTESEQLRFRAAKGLLTERHKQRLREHKLQIIEILNAAQSVAGNDQGLGVVVEADVENRHAPFPLSDVQTAYLLGRQNAFGYGGVACHGYLELEYPGLNPKGLQEAWNQLIERHPMLRVVIEQEGYQRILPQVPHYEMQSQDLTGLDEADLELALESVRDELGHRNYPIGEWPMFELRHTRTDMGHIVHFSMDALIADWASAGILFNELDLLLSHPSAVLPALEIDFRDYLLAERSLLDSQGYQNDRRYWLDRLEQLPAAPELPVLPPASEAESVRFDRRHYRLDTAHWQTLKQRAGTAGLTASVAVLAAYGAVLQRWSRQPCFSLSLTLLNRLLLHPQVNQLIGDFTSVSVLAIGDSNGKTFRDWAAGIGEQLFSDIDHRLFSGVEVLREMSRARGPEAALMPVVFTSAIGLGDSEKPASGRKSGRGITQTPQVTLDCQVRDDAEGLEINWDVRQGVFPSGLVEDMFAAFTGLLNALAAGGDGQWLGKSPVSLPEWQQQERLQVNQTDGLVPSELLHQGVFAQAAATPEATAIIDSNGSVSYGDLAKKAAGIAKSLGKEGFQLGGRVAIAMPKGREQIAATLGVLLAGGIYLPLDAAQPEIRLNKLLLSAEAEYVLTLSDIAAQIKWPSEVQVISVDTLAPETEIPVASNGDPEQLAYVIYTSGSTGEPKGVMINHRAALNTVLDINRRFEVGPGDRILGLAQLSFDLSVYDIFGPLAAGAILVLPDPARGADPSHWAEVMDEHRVTLWNSVPAQLQMLATYLDTEPRPLSEWRLAMLSGDWIPVTLPEHIRRHVPALDLIGMGGATEAAIWSNYHRIERVDPAWSSIPYGVPLTNQGFRVLDSQLRDAPVWVAGELMITGLGLADGYLGDAAFSEQKFFSHPVDGQRLYRTGDLGRYLPGGELEFLGREDGQVKIRGHRIELGEVESALLAHPAVSAATAVIEKKEGGSRADLNLLGFVESRRMDDAEPAVIDPELVNSVRHFAHYQAGEPEAVSVGDYVQALEKAALLSMLHGLMGLGVFADCEQGYSAEEILSLAEVHEKHHWLVRRWLDLLVNARLLSLSTISAAAEEKYTRTRAVDVSAVDEAWKRVEQGIESGFCNREFLQYHRDHVELLPRLLANQQNPFELLFPQGDQQVALSLYRDDLIARYNNAAVAALINRIAAQSDRGLTVLELGAGTGATSASVIPMLDGYDVDYLFTDMTAFFLTEARRQFKEWPWVRFGLMDLNTDYRAQGLAPNSADVILCAGMLNSTRDPEAAIASAVKLLAPGGWLILTEPTVDHAHILLTQGFMMAPAGDDRACGATKFLSIEKWQSLLKAHGAGQVLCLPEDEHPLSAFGMNLLAAQMKTDRQYLSAGKLRDFLANRLPAHMVPAHLQVLDQLPLTANGKVDRKMLAGWRPATGDAQEAAHSEQMDPLETALCKLWANALGLDNVGRQDSFFDLGGDSLIMARVAGRLLEEIPEAKSFTYDALLRHMLNGPTVAALARALRVEPDAAAEEHADTDSNNLVATTREGSNSLMVPFSHKGEGKGASKEEAPVRIMFHAALGTLDYFQHLGKALAAQDLGPVIGIAVADTETYLSIDAKELIERTADDYAQRIIDEGYQRCQLIGYCLGGLLATEVSRRLLERGVDVIDLSLIDSIPMFVDTDEELAFEAIFAPNLNLDPVKAVFGEHIGSEDISRAIETLMQKHSGRVPAGAMAELDGDAGLKAVAEAVRQRSQLTQEQRLAGYTELASAQAGVPVEAAMIPGLFRVCRHSMRAACFDLPPYIGDMTYLRCQEEQSFGVTAGVGHMAAPYWQDVCLGDFELIHVPGNHFSVMEPPQVATVVELLAKPLQRGKAGE</sequence>
<protein>
    <submittedName>
        <fullName evidence="7">Amino acid adenylation domain-containing protein</fullName>
    </submittedName>
</protein>
<dbReference type="Gene3D" id="3.30.559.10">
    <property type="entry name" value="Chloramphenicol acetyltransferase-like domain"/>
    <property type="match status" value="1"/>
</dbReference>
<dbReference type="Gene3D" id="3.30.559.30">
    <property type="entry name" value="Nonribosomal peptide synthetase, condensation domain"/>
    <property type="match status" value="1"/>
</dbReference>
<dbReference type="Pfam" id="PF18563">
    <property type="entry name" value="TubC_N"/>
    <property type="match status" value="1"/>
</dbReference>
<dbReference type="InterPro" id="IPR000873">
    <property type="entry name" value="AMP-dep_synth/lig_dom"/>
</dbReference>
<dbReference type="PANTHER" id="PTHR45527:SF10">
    <property type="entry name" value="PYOCHELIN SYNTHASE PCHF"/>
    <property type="match status" value="1"/>
</dbReference>
<comment type="pathway">
    <text evidence="2">Siderophore biosynthesis.</text>
</comment>
<dbReference type="PROSITE" id="PS50075">
    <property type="entry name" value="CARRIER"/>
    <property type="match status" value="1"/>
</dbReference>
<name>A0ABY9EEV4_9GAMM</name>
<dbReference type="InterPro" id="IPR001031">
    <property type="entry name" value="Thioesterase"/>
</dbReference>
<dbReference type="Gene3D" id="3.30.300.30">
    <property type="match status" value="2"/>
</dbReference>
<evidence type="ECO:0000256" key="2">
    <source>
        <dbReference type="ARBA" id="ARBA00004924"/>
    </source>
</evidence>
<dbReference type="InterPro" id="IPR057737">
    <property type="entry name" value="Condensation_MtbB-like"/>
</dbReference>
<dbReference type="SUPFAM" id="SSF52777">
    <property type="entry name" value="CoA-dependent acyltransferases"/>
    <property type="match status" value="2"/>
</dbReference>
<dbReference type="Gene3D" id="2.30.38.10">
    <property type="entry name" value="Luciferase, Domain 3"/>
    <property type="match status" value="1"/>
</dbReference>
<dbReference type="SUPFAM" id="SSF53474">
    <property type="entry name" value="alpha/beta-Hydrolases"/>
    <property type="match status" value="1"/>
</dbReference>
<keyword evidence="8" id="KW-1185">Reference proteome</keyword>
<dbReference type="Pfam" id="PF00975">
    <property type="entry name" value="Thioesterase"/>
    <property type="match status" value="1"/>
</dbReference>
<dbReference type="InterPro" id="IPR036736">
    <property type="entry name" value="ACP-like_sf"/>
</dbReference>
<dbReference type="InterPro" id="IPR045851">
    <property type="entry name" value="AMP-bd_C_sf"/>
</dbReference>
<dbReference type="Gene3D" id="3.40.50.980">
    <property type="match status" value="2"/>
</dbReference>
<evidence type="ECO:0000256" key="1">
    <source>
        <dbReference type="ARBA" id="ARBA00001957"/>
    </source>
</evidence>
<dbReference type="CDD" id="cd19535">
    <property type="entry name" value="Cyc_NRPS"/>
    <property type="match status" value="1"/>
</dbReference>
<dbReference type="SUPFAM" id="SSF47336">
    <property type="entry name" value="ACP-like"/>
    <property type="match status" value="1"/>
</dbReference>
<dbReference type="InterPro" id="IPR023213">
    <property type="entry name" value="CAT-like_dom_sf"/>
</dbReference>
<dbReference type="InterPro" id="IPR006162">
    <property type="entry name" value="Ppantetheine_attach_site"/>
</dbReference>
<dbReference type="CDD" id="cd12114">
    <property type="entry name" value="A_NRPS_TlmIV_like"/>
    <property type="match status" value="1"/>
</dbReference>
<evidence type="ECO:0000313" key="7">
    <source>
        <dbReference type="EMBL" id="WKD51553.1"/>
    </source>
</evidence>
<dbReference type="RefSeq" id="WP_301418931.1">
    <property type="nucleotide sequence ID" value="NZ_CP098023.1"/>
</dbReference>
<keyword evidence="4" id="KW-0597">Phosphoprotein</keyword>
<evidence type="ECO:0000256" key="5">
    <source>
        <dbReference type="ARBA" id="ARBA00022598"/>
    </source>
</evidence>
<dbReference type="SUPFAM" id="SSF56801">
    <property type="entry name" value="Acetyl-CoA synthetase-like"/>
    <property type="match status" value="1"/>
</dbReference>
<keyword evidence="5" id="KW-0436">Ligase</keyword>
<keyword evidence="3" id="KW-0596">Phosphopantetheine</keyword>
<dbReference type="InterPro" id="IPR044894">
    <property type="entry name" value="TubC_N_sf"/>
</dbReference>
<dbReference type="Pfam" id="PF00501">
    <property type="entry name" value="AMP-binding"/>
    <property type="match status" value="1"/>
</dbReference>
<dbReference type="PROSITE" id="PS00012">
    <property type="entry name" value="PHOSPHOPANTETHEINE"/>
    <property type="match status" value="1"/>
</dbReference>
<dbReference type="InterPro" id="IPR029063">
    <property type="entry name" value="SAM-dependent_MTases_sf"/>
</dbReference>
<dbReference type="NCBIfam" id="TIGR01733">
    <property type="entry name" value="AA-adenyl-dom"/>
    <property type="match status" value="1"/>
</dbReference>
<dbReference type="Gene3D" id="1.10.10.1830">
    <property type="entry name" value="Non-ribosomal peptide synthase, adenylation domain"/>
    <property type="match status" value="1"/>
</dbReference>